<evidence type="ECO:0000256" key="8">
    <source>
        <dbReference type="ARBA" id="ARBA00022741"/>
    </source>
</evidence>
<dbReference type="GeneID" id="106075082"/>
<evidence type="ECO:0000256" key="3">
    <source>
        <dbReference type="ARBA" id="ARBA00022553"/>
    </source>
</evidence>
<feature type="transmembrane region" description="Helical" evidence="19">
    <location>
        <begin position="378"/>
        <end position="399"/>
    </location>
</feature>
<keyword evidence="6 20" id="KW-0732">Signal</keyword>
<dbReference type="Pfam" id="PF07679">
    <property type="entry name" value="I-set"/>
    <property type="match status" value="1"/>
</dbReference>
<feature type="domain" description="Ig-like" evidence="21">
    <location>
        <begin position="25"/>
        <end position="112"/>
    </location>
</feature>
<dbReference type="InterPro" id="IPR003598">
    <property type="entry name" value="Ig_sub2"/>
</dbReference>
<evidence type="ECO:0000256" key="6">
    <source>
        <dbReference type="ARBA" id="ARBA00022729"/>
    </source>
</evidence>
<dbReference type="AlphaFoldDB" id="A0A9W2ZGD5"/>
<dbReference type="EC" id="2.7.10.1" evidence="2"/>
<dbReference type="SMART" id="SM00408">
    <property type="entry name" value="IGc2"/>
    <property type="match status" value="3"/>
</dbReference>
<keyword evidence="12 19" id="KW-0472">Membrane</keyword>
<dbReference type="InterPro" id="IPR036179">
    <property type="entry name" value="Ig-like_dom_sf"/>
</dbReference>
<dbReference type="GO" id="GO:0005524">
    <property type="term" value="F:ATP binding"/>
    <property type="evidence" value="ECO:0007669"/>
    <property type="project" value="UniProtKB-KW"/>
</dbReference>
<evidence type="ECO:0000256" key="15">
    <source>
        <dbReference type="ARBA" id="ARBA00023170"/>
    </source>
</evidence>
<dbReference type="InterPro" id="IPR003599">
    <property type="entry name" value="Ig_sub"/>
</dbReference>
<dbReference type="Pfam" id="PF13927">
    <property type="entry name" value="Ig_3"/>
    <property type="match status" value="2"/>
</dbReference>
<evidence type="ECO:0000256" key="10">
    <source>
        <dbReference type="ARBA" id="ARBA00022840"/>
    </source>
</evidence>
<evidence type="ECO:0000256" key="4">
    <source>
        <dbReference type="ARBA" id="ARBA00022679"/>
    </source>
</evidence>
<keyword evidence="22" id="KW-1185">Reference proteome</keyword>
<keyword evidence="13" id="KW-0829">Tyrosine-protein kinase</keyword>
<feature type="chain" id="PRO_5044702648" description="receptor protein-tyrosine kinase" evidence="20">
    <location>
        <begin position="22"/>
        <end position="488"/>
    </location>
</feature>
<dbReference type="PANTHER" id="PTHR19890:SF10">
    <property type="entry name" value="FIBROBLAST GROWTH FACTOR RECEPTOR-LIKE 1"/>
    <property type="match status" value="1"/>
</dbReference>
<keyword evidence="11 19" id="KW-1133">Transmembrane helix</keyword>
<organism evidence="22 23">
    <name type="scientific">Biomphalaria glabrata</name>
    <name type="common">Bloodfluke planorb</name>
    <name type="synonym">Freshwater snail</name>
    <dbReference type="NCBI Taxonomy" id="6526"/>
    <lineage>
        <taxon>Eukaryota</taxon>
        <taxon>Metazoa</taxon>
        <taxon>Spiralia</taxon>
        <taxon>Lophotrochozoa</taxon>
        <taxon>Mollusca</taxon>
        <taxon>Gastropoda</taxon>
        <taxon>Heterobranchia</taxon>
        <taxon>Euthyneura</taxon>
        <taxon>Panpulmonata</taxon>
        <taxon>Hygrophila</taxon>
        <taxon>Lymnaeoidea</taxon>
        <taxon>Planorbidae</taxon>
        <taxon>Biomphalaria</taxon>
    </lineage>
</organism>
<evidence type="ECO:0000256" key="20">
    <source>
        <dbReference type="SAM" id="SignalP"/>
    </source>
</evidence>
<evidence type="ECO:0000313" key="23">
    <source>
        <dbReference type="RefSeq" id="XP_055874008.1"/>
    </source>
</evidence>
<evidence type="ECO:0000256" key="19">
    <source>
        <dbReference type="SAM" id="Phobius"/>
    </source>
</evidence>
<gene>
    <name evidence="23 24" type="primary">LOC106075082</name>
</gene>
<keyword evidence="16" id="KW-0325">Glycoprotein</keyword>
<keyword evidence="4" id="KW-0808">Transferase</keyword>
<evidence type="ECO:0000256" key="13">
    <source>
        <dbReference type="ARBA" id="ARBA00023137"/>
    </source>
</evidence>
<dbReference type="PROSITE" id="PS50835">
    <property type="entry name" value="IG_LIKE"/>
    <property type="match status" value="3"/>
</dbReference>
<dbReference type="FunFam" id="2.60.40.10:FF:000016">
    <property type="entry name" value="Fibroblast growth factor receptor"/>
    <property type="match status" value="1"/>
</dbReference>
<accession>A0A9W2ZGD5</accession>
<evidence type="ECO:0000256" key="12">
    <source>
        <dbReference type="ARBA" id="ARBA00023136"/>
    </source>
</evidence>
<dbReference type="FunFam" id="2.60.40.10:FF:000020">
    <property type="entry name" value="Fibroblast growth factor receptor"/>
    <property type="match status" value="1"/>
</dbReference>
<evidence type="ECO:0000256" key="1">
    <source>
        <dbReference type="ARBA" id="ARBA00004167"/>
    </source>
</evidence>
<keyword evidence="14" id="KW-1015">Disulfide bond</keyword>
<protein>
    <recommendedName>
        <fullName evidence="2">receptor protein-tyrosine kinase</fullName>
        <ecNumber evidence="2">2.7.10.1</ecNumber>
    </recommendedName>
</protein>
<reference evidence="23 24" key="1">
    <citation type="submission" date="2025-04" db="UniProtKB">
        <authorList>
            <consortium name="RefSeq"/>
        </authorList>
    </citation>
    <scope>IDENTIFICATION</scope>
</reference>
<dbReference type="GO" id="GO:0017134">
    <property type="term" value="F:fibroblast growth factor binding"/>
    <property type="evidence" value="ECO:0007669"/>
    <property type="project" value="TreeGrafter"/>
</dbReference>
<evidence type="ECO:0000256" key="9">
    <source>
        <dbReference type="ARBA" id="ARBA00022777"/>
    </source>
</evidence>
<dbReference type="SUPFAM" id="SSF48726">
    <property type="entry name" value="Immunoglobulin"/>
    <property type="match status" value="3"/>
</dbReference>
<sequence>MGVVTVYQGLLFLLALVFCSANSPPSLSGKVMQRVPVRIGKNIKQPCNAQSDMPELTQWKKDGQSINPGWDRFKISQDGELRIRDVEKSDAGLYTCIATNGFGSVNVNYTIIVIDDEKQVFYEGDKEYQITADEDLTRDGSPPYFEDLDIMRKSMHLEKPVRSTIKLTCKAEGNPRPEFTWLKNGHSLPQRRSHIKMTELTQADSGAYTCVARNRLGQVNFTYDVEIIDEISEKPKLIAPHPLSQNVTVGSPVTFQCFIESGVKPEVKWLKRLDHSEAIPPANVIEYDGERFIVLKNAGVLLEKQDGHYLNKYVLSKVQPKDAGTFVCFATNRRGFTTRQAHLTIRQGPYVVENSEEEIEKAFNNSSNQSSESAETNLPLLIGLPSCAVLFFILLAVFLMQRNNRCHRSDNSVKKSPRPPVPPHERDAFYYSSCQQQQQQTVNPLLTSREKLPPKTPTPSMDMTCSEFSSVSRNHPQYYNPNHVTYGY</sequence>
<dbReference type="Gene3D" id="2.60.40.10">
    <property type="entry name" value="Immunoglobulins"/>
    <property type="match status" value="3"/>
</dbReference>
<dbReference type="InterPro" id="IPR007110">
    <property type="entry name" value="Ig-like_dom"/>
</dbReference>
<dbReference type="PANTHER" id="PTHR19890">
    <property type="entry name" value="FIBROBLAST GROWTH FACTOR RECEPTOR"/>
    <property type="match status" value="1"/>
</dbReference>
<evidence type="ECO:0000256" key="18">
    <source>
        <dbReference type="SAM" id="MobiDB-lite"/>
    </source>
</evidence>
<evidence type="ECO:0000313" key="24">
    <source>
        <dbReference type="RefSeq" id="XP_055874009.1"/>
    </source>
</evidence>
<feature type="signal peptide" evidence="20">
    <location>
        <begin position="1"/>
        <end position="21"/>
    </location>
</feature>
<keyword evidence="7" id="KW-0677">Repeat</keyword>
<dbReference type="RefSeq" id="XP_055874009.1">
    <property type="nucleotide sequence ID" value="XM_056018034.1"/>
</dbReference>
<dbReference type="InterPro" id="IPR013783">
    <property type="entry name" value="Ig-like_fold"/>
</dbReference>
<dbReference type="GO" id="GO:0005007">
    <property type="term" value="F:fibroblast growth factor receptor activity"/>
    <property type="evidence" value="ECO:0007669"/>
    <property type="project" value="TreeGrafter"/>
</dbReference>
<evidence type="ECO:0000313" key="22">
    <source>
        <dbReference type="Proteomes" id="UP001165740"/>
    </source>
</evidence>
<evidence type="ECO:0000259" key="21">
    <source>
        <dbReference type="PROSITE" id="PS50835"/>
    </source>
</evidence>
<dbReference type="RefSeq" id="XP_055874008.1">
    <property type="nucleotide sequence ID" value="XM_056018033.1"/>
</dbReference>
<evidence type="ECO:0000256" key="11">
    <source>
        <dbReference type="ARBA" id="ARBA00022989"/>
    </source>
</evidence>
<evidence type="ECO:0000256" key="2">
    <source>
        <dbReference type="ARBA" id="ARBA00011902"/>
    </source>
</evidence>
<evidence type="ECO:0000256" key="5">
    <source>
        <dbReference type="ARBA" id="ARBA00022692"/>
    </source>
</evidence>
<dbReference type="SMART" id="SM00409">
    <property type="entry name" value="IG"/>
    <property type="match status" value="3"/>
</dbReference>
<keyword evidence="5 19" id="KW-0812">Transmembrane</keyword>
<keyword evidence="17" id="KW-0393">Immunoglobulin domain</keyword>
<proteinExistence type="predicted"/>
<feature type="region of interest" description="Disordered" evidence="18">
    <location>
        <begin position="442"/>
        <end position="462"/>
    </location>
</feature>
<keyword evidence="10" id="KW-0067">ATP-binding</keyword>
<evidence type="ECO:0000256" key="17">
    <source>
        <dbReference type="ARBA" id="ARBA00023319"/>
    </source>
</evidence>
<dbReference type="GO" id="GO:0005886">
    <property type="term" value="C:plasma membrane"/>
    <property type="evidence" value="ECO:0007669"/>
    <property type="project" value="TreeGrafter"/>
</dbReference>
<evidence type="ECO:0000256" key="14">
    <source>
        <dbReference type="ARBA" id="ARBA00023157"/>
    </source>
</evidence>
<keyword evidence="3" id="KW-0597">Phosphoprotein</keyword>
<dbReference type="OrthoDB" id="6084240at2759"/>
<dbReference type="FunFam" id="2.60.40.10:FF:000593">
    <property type="entry name" value="Fibroblast growth factor receptor-like 1"/>
    <property type="match status" value="1"/>
</dbReference>
<keyword evidence="15" id="KW-0675">Receptor</keyword>
<evidence type="ECO:0000256" key="7">
    <source>
        <dbReference type="ARBA" id="ARBA00022737"/>
    </source>
</evidence>
<keyword evidence="9" id="KW-0418">Kinase</keyword>
<dbReference type="OMA" id="LIHANNM"/>
<feature type="domain" description="Ig-like" evidence="21">
    <location>
        <begin position="235"/>
        <end position="344"/>
    </location>
</feature>
<evidence type="ECO:0000256" key="16">
    <source>
        <dbReference type="ARBA" id="ARBA00023180"/>
    </source>
</evidence>
<dbReference type="Proteomes" id="UP001165740">
    <property type="component" value="Chromosome 1"/>
</dbReference>
<comment type="subcellular location">
    <subcellularLocation>
        <location evidence="1">Membrane</location>
        <topology evidence="1">Single-pass membrane protein</topology>
    </subcellularLocation>
</comment>
<dbReference type="InterPro" id="IPR052615">
    <property type="entry name" value="FGFRL"/>
</dbReference>
<dbReference type="InterPro" id="IPR013098">
    <property type="entry name" value="Ig_I-set"/>
</dbReference>
<feature type="domain" description="Ig-like" evidence="21">
    <location>
        <begin position="143"/>
        <end position="222"/>
    </location>
</feature>
<name>A0A9W2ZGD5_BIOGL</name>
<keyword evidence="8" id="KW-0547">Nucleotide-binding</keyword>